<dbReference type="EC" id="2.6.1.57" evidence="6"/>
<dbReference type="CDD" id="cd00609">
    <property type="entry name" value="AAT_like"/>
    <property type="match status" value="1"/>
</dbReference>
<keyword evidence="10" id="KW-1185">Reference proteome</keyword>
<dbReference type="InterPro" id="IPR005861">
    <property type="entry name" value="HisP_aminotrans"/>
</dbReference>
<feature type="domain" description="Aminotransferase class I/classII large" evidence="8">
    <location>
        <begin position="59"/>
        <end position="378"/>
    </location>
</feature>
<accession>A0A3S9WEV3</accession>
<dbReference type="Pfam" id="PF00155">
    <property type="entry name" value="Aminotran_1_2"/>
    <property type="match status" value="1"/>
</dbReference>
<dbReference type="Gene3D" id="3.90.1150.10">
    <property type="entry name" value="Aspartate Aminotransferase, domain 1"/>
    <property type="match status" value="1"/>
</dbReference>
<dbReference type="InterPro" id="IPR001917">
    <property type="entry name" value="Aminotrans_II_pyridoxalP_BS"/>
</dbReference>
<dbReference type="HAMAP" id="MF_01023">
    <property type="entry name" value="HisC_aminotrans_2"/>
    <property type="match status" value="1"/>
</dbReference>
<dbReference type="GO" id="GO:0004400">
    <property type="term" value="F:histidinol-phosphate transaminase activity"/>
    <property type="evidence" value="ECO:0007669"/>
    <property type="project" value="InterPro"/>
</dbReference>
<dbReference type="AlphaFoldDB" id="A0A3S9WEV3"/>
<evidence type="ECO:0000256" key="3">
    <source>
        <dbReference type="ARBA" id="ARBA00022576"/>
    </source>
</evidence>
<sequence length="398" mass="42159">MIPRAAAAHTVPSRLRRTRAPRLGRVTDEQGPRPAPVRIRPEIAALPPYRQGKQAGADAFKLSSNENPFDPLPGVVEALRATVAVNRYPDATASRLRHRLATRFGVDPDGVHIGAGSVSILAQLMLAVSGPGDEIVYAWRSFEAYPGLVLIAGATPVEVPLTEDARHDLPAMAAAVTDRTRAVIVCSPNNPTGTAVTHDEFEQFVASVPKDVLIILDEAYAEFVTAPGSVDGMRVLGVSRHPNVVALRTFSKAFGLAGLRVGYAIGDSRILDAARSTSIPLSVTAQAEEAALASLAAESELLERVRHISARRDALAAGLRQAGWRVPDAQGNFVWLPTGADTLAAAAAFEEEGLIVRPFAGEGMRISVGEEESVEKVLRIAASVVQTLPEAHAGRALA</sequence>
<organism evidence="9 10">
    <name type="scientific">Microbacterium lemovicicum</name>
    <dbReference type="NCBI Taxonomy" id="1072463"/>
    <lineage>
        <taxon>Bacteria</taxon>
        <taxon>Bacillati</taxon>
        <taxon>Actinomycetota</taxon>
        <taxon>Actinomycetes</taxon>
        <taxon>Micrococcales</taxon>
        <taxon>Microbacteriaceae</taxon>
        <taxon>Microbacterium</taxon>
    </lineage>
</organism>
<dbReference type="InterPro" id="IPR050106">
    <property type="entry name" value="HistidinolP_aminotransfase"/>
</dbReference>
<dbReference type="InterPro" id="IPR015421">
    <property type="entry name" value="PyrdxlP-dep_Trfase_major"/>
</dbReference>
<evidence type="ECO:0000313" key="9">
    <source>
        <dbReference type="EMBL" id="AZS38593.1"/>
    </source>
</evidence>
<dbReference type="InterPro" id="IPR015424">
    <property type="entry name" value="PyrdxlP-dep_Trfase"/>
</dbReference>
<evidence type="ECO:0000256" key="4">
    <source>
        <dbReference type="ARBA" id="ARBA00022679"/>
    </source>
</evidence>
<dbReference type="HAMAP" id="MF_01513">
    <property type="entry name" value="Phe_aminotrans_2"/>
    <property type="match status" value="1"/>
</dbReference>
<dbReference type="Gene3D" id="3.40.640.10">
    <property type="entry name" value="Type I PLP-dependent aspartate aminotransferase-like (Major domain)"/>
    <property type="match status" value="1"/>
</dbReference>
<comment type="function">
    <text evidence="6">Aminotransferase that catalyzes the conversion of aromatic amino acids and 2-oxoglutarate into corresponding aromatic oxo acids and L-glutamate.</text>
</comment>
<evidence type="ECO:0000256" key="6">
    <source>
        <dbReference type="HAMAP-Rule" id="MF_01513"/>
    </source>
</evidence>
<dbReference type="GO" id="GO:0008793">
    <property type="term" value="F:aromatic-amino-acid transaminase activity"/>
    <property type="evidence" value="ECO:0007669"/>
    <property type="project" value="UniProtKB-UniRule"/>
</dbReference>
<evidence type="ECO:0000256" key="1">
    <source>
        <dbReference type="ARBA" id="ARBA00001933"/>
    </source>
</evidence>
<dbReference type="InterPro" id="IPR015422">
    <property type="entry name" value="PyrdxlP-dep_Trfase_small"/>
</dbReference>
<evidence type="ECO:0000259" key="8">
    <source>
        <dbReference type="Pfam" id="PF00155"/>
    </source>
</evidence>
<dbReference type="GO" id="GO:0030170">
    <property type="term" value="F:pyridoxal phosphate binding"/>
    <property type="evidence" value="ECO:0007669"/>
    <property type="project" value="UniProtKB-UniRule"/>
</dbReference>
<protein>
    <recommendedName>
        <fullName evidence="6">Aromatic amino acid aminotransferase</fullName>
        <shortName evidence="6">ArAT</shortName>
        <ecNumber evidence="6">2.6.1.57</ecNumber>
    </recommendedName>
</protein>
<feature type="region of interest" description="Disordered" evidence="7">
    <location>
        <begin position="1"/>
        <end position="35"/>
    </location>
</feature>
<evidence type="ECO:0000256" key="2">
    <source>
        <dbReference type="ARBA" id="ARBA00011738"/>
    </source>
</evidence>
<dbReference type="InterPro" id="IPR004839">
    <property type="entry name" value="Aminotransferase_I/II_large"/>
</dbReference>
<dbReference type="InterPro" id="IPR024892">
    <property type="entry name" value="ArAT"/>
</dbReference>
<dbReference type="PANTHER" id="PTHR43643:SF3">
    <property type="entry name" value="HISTIDINOL-PHOSPHATE AMINOTRANSFERASE"/>
    <property type="match status" value="1"/>
</dbReference>
<keyword evidence="3 6" id="KW-0032">Aminotransferase</keyword>
<evidence type="ECO:0000256" key="5">
    <source>
        <dbReference type="ARBA" id="ARBA00022898"/>
    </source>
</evidence>
<dbReference type="NCBIfam" id="NF002878">
    <property type="entry name" value="PRK03321.1"/>
    <property type="match status" value="1"/>
</dbReference>
<feature type="modified residue" description="N6-(pyridoxal phosphate)lysine" evidence="6">
    <location>
        <position position="252"/>
    </location>
</feature>
<evidence type="ECO:0000256" key="7">
    <source>
        <dbReference type="SAM" id="MobiDB-lite"/>
    </source>
</evidence>
<comment type="catalytic activity">
    <reaction evidence="6">
        <text>an aromatic L-alpha-amino acid + 2-oxoglutarate = an aromatic oxo-acid + L-glutamate</text>
        <dbReference type="Rhea" id="RHEA:17533"/>
        <dbReference type="ChEBI" id="CHEBI:16810"/>
        <dbReference type="ChEBI" id="CHEBI:29985"/>
        <dbReference type="ChEBI" id="CHEBI:73309"/>
        <dbReference type="ChEBI" id="CHEBI:84824"/>
        <dbReference type="EC" id="2.6.1.57"/>
    </reaction>
</comment>
<dbReference type="Proteomes" id="UP000276888">
    <property type="component" value="Chromosome"/>
</dbReference>
<dbReference type="EMBL" id="CP031423">
    <property type="protein sequence ID" value="AZS38593.1"/>
    <property type="molecule type" value="Genomic_DNA"/>
</dbReference>
<dbReference type="GO" id="GO:0000105">
    <property type="term" value="P:L-histidine biosynthetic process"/>
    <property type="evidence" value="ECO:0007669"/>
    <property type="project" value="InterPro"/>
</dbReference>
<proteinExistence type="inferred from homology"/>
<reference evidence="9 10" key="1">
    <citation type="submission" date="2018-08" db="EMBL/GenBank/DDBJ databases">
        <title>Microbacterium lemovicicum sp. nov., a bacterium isolated from a natural uranium-rich soil.</title>
        <authorList>
            <person name="ORTET P."/>
        </authorList>
    </citation>
    <scope>NUCLEOTIDE SEQUENCE [LARGE SCALE GENOMIC DNA]</scope>
    <source>
        <strain evidence="9 10">Viu22</strain>
    </source>
</reference>
<dbReference type="SUPFAM" id="SSF53383">
    <property type="entry name" value="PLP-dependent transferases"/>
    <property type="match status" value="1"/>
</dbReference>
<comment type="similarity">
    <text evidence="6">Belongs to the class-II pyridoxal-phosphate-dependent aminotransferase family.</text>
</comment>
<gene>
    <name evidence="6 9" type="primary">pat</name>
    <name evidence="9" type="ORF">CVS47_03252</name>
</gene>
<dbReference type="KEGG" id="mlv:CVS47_03252"/>
<keyword evidence="5 6" id="KW-0663">Pyridoxal phosphate</keyword>
<evidence type="ECO:0000313" key="10">
    <source>
        <dbReference type="Proteomes" id="UP000276888"/>
    </source>
</evidence>
<dbReference type="OrthoDB" id="9809616at2"/>
<comment type="subunit">
    <text evidence="2 6">Homodimer.</text>
</comment>
<comment type="cofactor">
    <cofactor evidence="1 6">
        <name>pyridoxal 5'-phosphate</name>
        <dbReference type="ChEBI" id="CHEBI:597326"/>
    </cofactor>
</comment>
<dbReference type="PROSITE" id="PS00599">
    <property type="entry name" value="AA_TRANSFER_CLASS_2"/>
    <property type="match status" value="1"/>
</dbReference>
<dbReference type="PANTHER" id="PTHR43643">
    <property type="entry name" value="HISTIDINOL-PHOSPHATE AMINOTRANSFERASE 2"/>
    <property type="match status" value="1"/>
</dbReference>
<name>A0A3S9WEV3_9MICO</name>
<keyword evidence="4 6" id="KW-0808">Transferase</keyword>